<organism evidence="1 2">
    <name type="scientific">Actinoplanes sichuanensis</name>
    <dbReference type="NCBI Taxonomy" id="512349"/>
    <lineage>
        <taxon>Bacteria</taxon>
        <taxon>Bacillati</taxon>
        <taxon>Actinomycetota</taxon>
        <taxon>Actinomycetes</taxon>
        <taxon>Micromonosporales</taxon>
        <taxon>Micromonosporaceae</taxon>
        <taxon>Actinoplanes</taxon>
    </lineage>
</organism>
<evidence type="ECO:0000313" key="1">
    <source>
        <dbReference type="EMBL" id="MFD1373309.1"/>
    </source>
</evidence>
<comment type="caution">
    <text evidence="1">The sequence shown here is derived from an EMBL/GenBank/DDBJ whole genome shotgun (WGS) entry which is preliminary data.</text>
</comment>
<proteinExistence type="predicted"/>
<name>A0ABW4ARA1_9ACTN</name>
<evidence type="ECO:0008006" key="3">
    <source>
        <dbReference type="Google" id="ProtNLM"/>
    </source>
</evidence>
<dbReference type="Proteomes" id="UP001597183">
    <property type="component" value="Unassembled WGS sequence"/>
</dbReference>
<keyword evidence="2" id="KW-1185">Reference proteome</keyword>
<dbReference type="EMBL" id="JBHTMK010000065">
    <property type="protein sequence ID" value="MFD1373309.1"/>
    <property type="molecule type" value="Genomic_DNA"/>
</dbReference>
<gene>
    <name evidence="1" type="ORF">ACFQ5G_48940</name>
</gene>
<protein>
    <recommendedName>
        <fullName evidence="3">WXG100 family type VII secretion target</fullName>
    </recommendedName>
</protein>
<dbReference type="RefSeq" id="WP_317791854.1">
    <property type="nucleotide sequence ID" value="NZ_AP028461.1"/>
</dbReference>
<evidence type="ECO:0000313" key="2">
    <source>
        <dbReference type="Proteomes" id="UP001597183"/>
    </source>
</evidence>
<sequence>MAETDLVTPADLAGQAYQQAVRDRAGKLKQELIRQTLEDAASWTRAVNDKWANAHPGEWDGLPIDQAEVDRYRQQVSTQDYEWVIPSFERFLDPDPDALDPIIAALATIEALLDGNANPDGTWTGVSPALGRINDVRDDLKFWDGAFKDNFIDYFVTPLQTVVPNQREVIKYTRSAIEGSKIVHIRMRRAVLNLLDQGIKAAQQLSNGACTGADVLKWGSIAMCVVGTAVGGLVTGPAAVLAGAVLVDVGGTILNGLVPPDEEKTKLELAAETATGVASNILNAQSVLGNDTYVAEEGIARSLRSLHQLVVEGRLPTLTSNASGPFGVATPALADADPRAITGGYFRPGGRHGDAA</sequence>
<reference evidence="2" key="1">
    <citation type="journal article" date="2019" name="Int. J. Syst. Evol. Microbiol.">
        <title>The Global Catalogue of Microorganisms (GCM) 10K type strain sequencing project: providing services to taxonomists for standard genome sequencing and annotation.</title>
        <authorList>
            <consortium name="The Broad Institute Genomics Platform"/>
            <consortium name="The Broad Institute Genome Sequencing Center for Infectious Disease"/>
            <person name="Wu L."/>
            <person name="Ma J."/>
        </authorList>
    </citation>
    <scope>NUCLEOTIDE SEQUENCE [LARGE SCALE GENOMIC DNA]</scope>
    <source>
        <strain evidence="2">CCM 7526</strain>
    </source>
</reference>
<accession>A0ABW4ARA1</accession>